<evidence type="ECO:0008006" key="4">
    <source>
        <dbReference type="Google" id="ProtNLM"/>
    </source>
</evidence>
<dbReference type="STRING" id="651661.SAMN05660293_04388"/>
<protein>
    <recommendedName>
        <fullName evidence="4">Antitoxin Phd_YefM, type II toxin-antitoxin system</fullName>
    </recommendedName>
</protein>
<reference evidence="3" key="1">
    <citation type="submission" date="2017-02" db="EMBL/GenBank/DDBJ databases">
        <authorList>
            <person name="Varghese N."/>
            <person name="Submissions S."/>
        </authorList>
    </citation>
    <scope>NUCLEOTIDE SEQUENCE [LARGE SCALE GENOMIC DNA]</scope>
    <source>
        <strain evidence="3">DSM 22270</strain>
    </source>
</reference>
<sequence length="68" mass="7731">MNLHAQIIEESGKPKFAVLPIAEYESLLNELSDFDSIEDLADYLRAIKIKSENKTWHTLDDVKAELGI</sequence>
<dbReference type="OrthoDB" id="964659at2"/>
<name>A0A1T5GSK0_9BACT</name>
<gene>
    <name evidence="2" type="ORF">SAMN05660293_04388</name>
</gene>
<dbReference type="RefSeq" id="WP_082216855.1">
    <property type="nucleotide sequence ID" value="NZ_FUZA01000006.1"/>
</dbReference>
<dbReference type="AlphaFoldDB" id="A0A1T5GSK0"/>
<dbReference type="SUPFAM" id="SSF143120">
    <property type="entry name" value="YefM-like"/>
    <property type="match status" value="1"/>
</dbReference>
<dbReference type="EMBL" id="FUZA01000006">
    <property type="protein sequence ID" value="SKC11310.1"/>
    <property type="molecule type" value="Genomic_DNA"/>
</dbReference>
<accession>A0A1T5GSK0</accession>
<comment type="similarity">
    <text evidence="1">Belongs to the phD/YefM antitoxin family.</text>
</comment>
<evidence type="ECO:0000313" key="3">
    <source>
        <dbReference type="Proteomes" id="UP000190897"/>
    </source>
</evidence>
<organism evidence="2 3">
    <name type="scientific">Dyadobacter psychrophilus</name>
    <dbReference type="NCBI Taxonomy" id="651661"/>
    <lineage>
        <taxon>Bacteria</taxon>
        <taxon>Pseudomonadati</taxon>
        <taxon>Bacteroidota</taxon>
        <taxon>Cytophagia</taxon>
        <taxon>Cytophagales</taxon>
        <taxon>Spirosomataceae</taxon>
        <taxon>Dyadobacter</taxon>
    </lineage>
</organism>
<dbReference type="Proteomes" id="UP000190897">
    <property type="component" value="Unassembled WGS sequence"/>
</dbReference>
<proteinExistence type="inferred from homology"/>
<evidence type="ECO:0000256" key="1">
    <source>
        <dbReference type="ARBA" id="ARBA00009981"/>
    </source>
</evidence>
<dbReference type="InterPro" id="IPR036165">
    <property type="entry name" value="YefM-like_sf"/>
</dbReference>
<evidence type="ECO:0000313" key="2">
    <source>
        <dbReference type="EMBL" id="SKC11310.1"/>
    </source>
</evidence>
<keyword evidence="3" id="KW-1185">Reference proteome</keyword>